<dbReference type="Gene3D" id="2.60.40.1120">
    <property type="entry name" value="Carboxypeptidase-like, regulatory domain"/>
    <property type="match status" value="1"/>
</dbReference>
<evidence type="ECO:0000256" key="2">
    <source>
        <dbReference type="SAM" id="SignalP"/>
    </source>
</evidence>
<feature type="compositionally biased region" description="Low complexity" evidence="1">
    <location>
        <begin position="400"/>
        <end position="417"/>
    </location>
</feature>
<reference evidence="4 5" key="1">
    <citation type="submission" date="2020-10" db="EMBL/GenBank/DDBJ databases">
        <title>Mucilaginibacter mali sp. nov., isolated from rhizosphere soil of apple orchard.</title>
        <authorList>
            <person name="Lee J.-S."/>
            <person name="Kim H.S."/>
            <person name="Kim J.-S."/>
        </authorList>
    </citation>
    <scope>NUCLEOTIDE SEQUENCE [LARGE SCALE GENOMIC DNA]</scope>
    <source>
        <strain evidence="4 5">KCTC 23157</strain>
    </source>
</reference>
<gene>
    <name evidence="4" type="ORF">IRJ18_14405</name>
</gene>
<dbReference type="RefSeq" id="WP_194107020.1">
    <property type="nucleotide sequence ID" value="NZ_JADFFM010000002.1"/>
</dbReference>
<dbReference type="Pfam" id="PF14905">
    <property type="entry name" value="OMP_b-brl_3"/>
    <property type="match status" value="1"/>
</dbReference>
<keyword evidence="4" id="KW-0675">Receptor</keyword>
<evidence type="ECO:0000259" key="3">
    <source>
        <dbReference type="Pfam" id="PF14905"/>
    </source>
</evidence>
<accession>A0ABR9XJK9</accession>
<keyword evidence="2" id="KW-0732">Signal</keyword>
<evidence type="ECO:0000313" key="5">
    <source>
        <dbReference type="Proteomes" id="UP000632774"/>
    </source>
</evidence>
<feature type="domain" description="Outer membrane protein beta-barrel" evidence="3">
    <location>
        <begin position="450"/>
        <end position="922"/>
    </location>
</feature>
<proteinExistence type="predicted"/>
<feature type="signal peptide" evidence="2">
    <location>
        <begin position="1"/>
        <end position="19"/>
    </location>
</feature>
<dbReference type="EMBL" id="JADFFM010000002">
    <property type="protein sequence ID" value="MBE9667562.1"/>
    <property type="molecule type" value="Genomic_DNA"/>
</dbReference>
<dbReference type="SUPFAM" id="SSF49464">
    <property type="entry name" value="Carboxypeptidase regulatory domain-like"/>
    <property type="match status" value="1"/>
</dbReference>
<dbReference type="InterPro" id="IPR041700">
    <property type="entry name" value="OMP_b-brl_3"/>
</dbReference>
<dbReference type="Pfam" id="PF13620">
    <property type="entry name" value="CarboxypepD_reg"/>
    <property type="match status" value="1"/>
</dbReference>
<protein>
    <submittedName>
        <fullName evidence="4">TonB-dependent receptor</fullName>
    </submittedName>
</protein>
<feature type="chain" id="PRO_5047013917" evidence="2">
    <location>
        <begin position="20"/>
        <end position="951"/>
    </location>
</feature>
<feature type="region of interest" description="Disordered" evidence="1">
    <location>
        <begin position="400"/>
        <end position="422"/>
    </location>
</feature>
<name>A0ABR9XJK9_9SPHI</name>
<comment type="caution">
    <text evidence="4">The sequence shown here is derived from an EMBL/GenBank/DDBJ whole genome shotgun (WGS) entry which is preliminary data.</text>
</comment>
<feature type="region of interest" description="Disordered" evidence="1">
    <location>
        <begin position="343"/>
        <end position="375"/>
    </location>
</feature>
<dbReference type="InterPro" id="IPR008969">
    <property type="entry name" value="CarboxyPept-like_regulatory"/>
</dbReference>
<sequence>MKRSLLILITLLFAATVYAQVPAQNGQRSQSLPPPLPSRQVSGIVKDSTDTTLPGAVVKLTSPHDTLSTATNADGIFIFKNVKSATFVLSVSSLGYRPQVKRLLNNDAVPRLTLDPIVLKSEAQQLKEVVINGTPSITYKVDTIEYRASDYKVRPNATLDELLKKMEGFEVGSDGSVTHQGQAITKVKLNGKDYAGGDVAQAVQNLPAEIIEKAQVVDDYGDAAAHSGIKDGDPQKILNVTTKADRSVGTTGRLIGQAGNNDRYNGNLFLQRINGNQQIGVIANFRNTVTGVQSTGLASSANGGGGGGNSNPGTTQSFAPSINYRDQLNKKIQINSSATYGFTKNNSVSESYGTNSSTVVKSSDFTNNGTSQRNSFRRGASFELDYDIDSLNYLQVQPSYSYSTSENETTSSRNASTHYKDGSYEHQVVNGTTSNKTPTTTYGALALFNHRFRKPGRNFSTQLSYNHTDSKSNGTNQSHTINYADSTFNNLQQDLFANLITIKNNTTNTFRGSMTYSEPLGGLSRLELNAQMTRNSHSTDNVTDSIQAAGTKETDLIFNYNTTETRMALNYRYNGTKVNMSLGTTLMPYHLDGTKLDNNSQSFVPTEISIFRVLPIFRFSYAWSRTQRLNIFYTGTNEEPQFQQIQPFIDNTDPNNIVVGNPKLKAGLNNQVTIQYNNYFPNSRFNISLNGNANYYTDDITTNTVTQLVPIPGSPTGSKRSIRYINYVNISGSKGLGGNYVISKQLADRRYNLNLIGRVNYGYTMAMSQGVLYHQTSWNFNERFGPRITPTDNVEFNPFFGTSLSRGFNSADGSSSKAVTNSFGLDGRFYFFKTYQVHYDASKQFINQTISPNVSNVPQSKATPLVIDAGFQKEFGARRQFTLTFDVFDLLHQNNYITQSATVTGVTNTVSSSLSRYFLVGFRLNLQKWSGRPTRNGRNLQRRGDGSFIYN</sequence>
<evidence type="ECO:0000313" key="4">
    <source>
        <dbReference type="EMBL" id="MBE9667562.1"/>
    </source>
</evidence>
<organism evidence="4 5">
    <name type="scientific">Mucilaginibacter boryungensis</name>
    <dbReference type="NCBI Taxonomy" id="768480"/>
    <lineage>
        <taxon>Bacteria</taxon>
        <taxon>Pseudomonadati</taxon>
        <taxon>Bacteroidota</taxon>
        <taxon>Sphingobacteriia</taxon>
        <taxon>Sphingobacteriales</taxon>
        <taxon>Sphingobacteriaceae</taxon>
        <taxon>Mucilaginibacter</taxon>
    </lineage>
</organism>
<dbReference type="Proteomes" id="UP000632774">
    <property type="component" value="Unassembled WGS sequence"/>
</dbReference>
<evidence type="ECO:0000256" key="1">
    <source>
        <dbReference type="SAM" id="MobiDB-lite"/>
    </source>
</evidence>
<feature type="compositionally biased region" description="Polar residues" evidence="1">
    <location>
        <begin position="343"/>
        <end position="374"/>
    </location>
</feature>
<keyword evidence="5" id="KW-1185">Reference proteome</keyword>
<feature type="region of interest" description="Disordered" evidence="1">
    <location>
        <begin position="300"/>
        <end position="320"/>
    </location>
</feature>
<dbReference type="SUPFAM" id="SSF56935">
    <property type="entry name" value="Porins"/>
    <property type="match status" value="1"/>
</dbReference>